<proteinExistence type="predicted"/>
<feature type="compositionally biased region" description="Basic and acidic residues" evidence="1">
    <location>
        <begin position="41"/>
        <end position="52"/>
    </location>
</feature>
<dbReference type="SUPFAM" id="SSF69989">
    <property type="entry name" value="C-terminal domain of PLC-beta"/>
    <property type="match status" value="1"/>
</dbReference>
<comment type="caution">
    <text evidence="2">The sequence shown here is derived from an EMBL/GenBank/DDBJ whole genome shotgun (WGS) entry which is preliminary data.</text>
</comment>
<organism evidence="2 4">
    <name type="scientific">Adineta steineri</name>
    <dbReference type="NCBI Taxonomy" id="433720"/>
    <lineage>
        <taxon>Eukaryota</taxon>
        <taxon>Metazoa</taxon>
        <taxon>Spiralia</taxon>
        <taxon>Gnathifera</taxon>
        <taxon>Rotifera</taxon>
        <taxon>Eurotatoria</taxon>
        <taxon>Bdelloidea</taxon>
        <taxon>Adinetida</taxon>
        <taxon>Adinetidae</taxon>
        <taxon>Adineta</taxon>
    </lineage>
</organism>
<accession>A0A814SK86</accession>
<dbReference type="EMBL" id="CAJOBB010003517">
    <property type="protein sequence ID" value="CAF4044809.1"/>
    <property type="molecule type" value="Genomic_DNA"/>
</dbReference>
<dbReference type="Proteomes" id="UP000663860">
    <property type="component" value="Unassembled WGS sequence"/>
</dbReference>
<protein>
    <submittedName>
        <fullName evidence="2">Uncharacterized protein</fullName>
    </submittedName>
</protein>
<reference evidence="2" key="1">
    <citation type="submission" date="2021-02" db="EMBL/GenBank/DDBJ databases">
        <authorList>
            <person name="Nowell W R."/>
        </authorList>
    </citation>
    <scope>NUCLEOTIDE SEQUENCE</scope>
</reference>
<gene>
    <name evidence="2" type="ORF">IZO911_LOCUS25561</name>
    <name evidence="3" type="ORF">KXQ929_LOCUS31148</name>
</gene>
<dbReference type="Gene3D" id="1.20.1230.10">
    <property type="entry name" value="Phospholipase C beta, distal C-terminal domain"/>
    <property type="match status" value="1"/>
</dbReference>
<evidence type="ECO:0000313" key="3">
    <source>
        <dbReference type="EMBL" id="CAF4044809.1"/>
    </source>
</evidence>
<evidence type="ECO:0000313" key="4">
    <source>
        <dbReference type="Proteomes" id="UP000663860"/>
    </source>
</evidence>
<sequence>MKKKHAKEQNLLGEQQSKILNKAKNDSEKMSRSPMMYIGNHRKDLSNGDRSSEGNNSSKLMDLINDQNVDWTSLIQRQLTEMTTSRRLHTKEQCDLLRILLDETQKTQMKEITERHIREKKELELSQVRQNIEDSKRLGSEKNIRNKSDLDRRIRELKSNNTKKFLEERKRQIMKHEREKDNLTKSHETQKITLLAEIDKMHEQSMNYQDETPMARYPSSSV</sequence>
<evidence type="ECO:0000313" key="2">
    <source>
        <dbReference type="EMBL" id="CAF1147109.1"/>
    </source>
</evidence>
<evidence type="ECO:0000256" key="1">
    <source>
        <dbReference type="SAM" id="MobiDB-lite"/>
    </source>
</evidence>
<dbReference type="Proteomes" id="UP000663868">
    <property type="component" value="Unassembled WGS sequence"/>
</dbReference>
<name>A0A814SK86_9BILA</name>
<dbReference type="AlphaFoldDB" id="A0A814SK86"/>
<dbReference type="EMBL" id="CAJNOE010000321">
    <property type="protein sequence ID" value="CAF1147109.1"/>
    <property type="molecule type" value="Genomic_DNA"/>
</dbReference>
<feature type="region of interest" description="Disordered" evidence="1">
    <location>
        <begin position="1"/>
        <end position="59"/>
    </location>
</feature>
<dbReference type="InterPro" id="IPR042531">
    <property type="entry name" value="PLC-beta_C_sf"/>
</dbReference>